<gene>
    <name evidence="3" type="ORF">BDV29DRAFT_201560</name>
</gene>
<sequence length="242" mass="26224">MPESKFRLPFLYRLSDLFVSTPSGPHGISLEADRGCVEIGANVAITYVTREDGAKNAEALTLEYGVKTQAYHCDIRSYADAEALIQSVIRDFSHIDGFIAGKAAKADLTGTFHCAKAVGGHFKQRGKGSFAVTSSMSGHIVNFPQEQTSYNVAKVGCVNFGKSLANEWRRSARVNSVTPGHIETRFLDSIGKDTKDLWMSMIPMGRCGVAKELNGLYVYLVSNASIYTTGADMTVGGGYCVR</sequence>
<dbReference type="InterPro" id="IPR036291">
    <property type="entry name" value="NAD(P)-bd_dom_sf"/>
</dbReference>
<proteinExistence type="inferred from homology"/>
<evidence type="ECO:0000313" key="4">
    <source>
        <dbReference type="Proteomes" id="UP000326565"/>
    </source>
</evidence>
<dbReference type="InterPro" id="IPR002347">
    <property type="entry name" value="SDR_fam"/>
</dbReference>
<dbReference type="PRINTS" id="PR00081">
    <property type="entry name" value="GDHRDH"/>
</dbReference>
<dbReference type="EMBL" id="ML732155">
    <property type="protein sequence ID" value="KAB8078784.1"/>
    <property type="molecule type" value="Genomic_DNA"/>
</dbReference>
<evidence type="ECO:0000313" key="3">
    <source>
        <dbReference type="EMBL" id="KAB8078784.1"/>
    </source>
</evidence>
<organism evidence="3 4">
    <name type="scientific">Aspergillus leporis</name>
    <dbReference type="NCBI Taxonomy" id="41062"/>
    <lineage>
        <taxon>Eukaryota</taxon>
        <taxon>Fungi</taxon>
        <taxon>Dikarya</taxon>
        <taxon>Ascomycota</taxon>
        <taxon>Pezizomycotina</taxon>
        <taxon>Eurotiomycetes</taxon>
        <taxon>Eurotiomycetidae</taxon>
        <taxon>Eurotiales</taxon>
        <taxon>Aspergillaceae</taxon>
        <taxon>Aspergillus</taxon>
        <taxon>Aspergillus subgen. Circumdati</taxon>
    </lineage>
</organism>
<protein>
    <recommendedName>
        <fullName evidence="5">NAD(P)-binding protein</fullName>
    </recommendedName>
</protein>
<evidence type="ECO:0000256" key="2">
    <source>
        <dbReference type="ARBA" id="ARBA00023002"/>
    </source>
</evidence>
<comment type="similarity">
    <text evidence="1">Belongs to the short-chain dehydrogenases/reductases (SDR) family.</text>
</comment>
<dbReference type="PANTHER" id="PTHR43008:SF3">
    <property type="entry name" value="MANNITOL DEHYDROGENASE"/>
    <property type="match status" value="1"/>
</dbReference>
<dbReference type="AlphaFoldDB" id="A0A5N5XGX2"/>
<dbReference type="Pfam" id="PF13561">
    <property type="entry name" value="adh_short_C2"/>
    <property type="match status" value="2"/>
</dbReference>
<name>A0A5N5XGX2_9EURO</name>
<accession>A0A5N5XGX2</accession>
<keyword evidence="2" id="KW-0560">Oxidoreductase</keyword>
<reference evidence="3 4" key="1">
    <citation type="submission" date="2019-04" db="EMBL/GenBank/DDBJ databases">
        <title>Friends and foes A comparative genomics study of 23 Aspergillus species from section Flavi.</title>
        <authorList>
            <consortium name="DOE Joint Genome Institute"/>
            <person name="Kjaerbolling I."/>
            <person name="Vesth T."/>
            <person name="Frisvad J.C."/>
            <person name="Nybo J.L."/>
            <person name="Theobald S."/>
            <person name="Kildgaard S."/>
            <person name="Isbrandt T."/>
            <person name="Kuo A."/>
            <person name="Sato A."/>
            <person name="Lyhne E.K."/>
            <person name="Kogle M.E."/>
            <person name="Wiebenga A."/>
            <person name="Kun R.S."/>
            <person name="Lubbers R.J."/>
            <person name="Makela M.R."/>
            <person name="Barry K."/>
            <person name="Chovatia M."/>
            <person name="Clum A."/>
            <person name="Daum C."/>
            <person name="Haridas S."/>
            <person name="He G."/>
            <person name="LaButti K."/>
            <person name="Lipzen A."/>
            <person name="Mondo S."/>
            <person name="Riley R."/>
            <person name="Salamov A."/>
            <person name="Simmons B.A."/>
            <person name="Magnuson J.K."/>
            <person name="Henrissat B."/>
            <person name="Mortensen U.H."/>
            <person name="Larsen T.O."/>
            <person name="Devries R.P."/>
            <person name="Grigoriev I.V."/>
            <person name="Machida M."/>
            <person name="Baker S.E."/>
            <person name="Andersen M.R."/>
        </authorList>
    </citation>
    <scope>NUCLEOTIDE SEQUENCE [LARGE SCALE GENOMIC DNA]</scope>
    <source>
        <strain evidence="3 4">CBS 151.66</strain>
    </source>
</reference>
<dbReference type="GO" id="GO:0050664">
    <property type="term" value="F:oxidoreductase activity, acting on NAD(P)H, oxygen as acceptor"/>
    <property type="evidence" value="ECO:0007669"/>
    <property type="project" value="TreeGrafter"/>
</dbReference>
<dbReference type="PANTHER" id="PTHR43008">
    <property type="entry name" value="BENZIL REDUCTASE"/>
    <property type="match status" value="1"/>
</dbReference>
<dbReference type="Gene3D" id="3.40.50.720">
    <property type="entry name" value="NAD(P)-binding Rossmann-like Domain"/>
    <property type="match status" value="2"/>
</dbReference>
<dbReference type="Proteomes" id="UP000326565">
    <property type="component" value="Unassembled WGS sequence"/>
</dbReference>
<evidence type="ECO:0008006" key="5">
    <source>
        <dbReference type="Google" id="ProtNLM"/>
    </source>
</evidence>
<dbReference type="GO" id="GO:0016616">
    <property type="term" value="F:oxidoreductase activity, acting on the CH-OH group of donors, NAD or NADP as acceptor"/>
    <property type="evidence" value="ECO:0007669"/>
    <property type="project" value="UniProtKB-ARBA"/>
</dbReference>
<keyword evidence="4" id="KW-1185">Reference proteome</keyword>
<evidence type="ECO:0000256" key="1">
    <source>
        <dbReference type="ARBA" id="ARBA00006484"/>
    </source>
</evidence>
<dbReference type="SUPFAM" id="SSF51735">
    <property type="entry name" value="NAD(P)-binding Rossmann-fold domains"/>
    <property type="match status" value="1"/>
</dbReference>
<dbReference type="OrthoDB" id="1888931at2759"/>